<dbReference type="EMBL" id="CP116942">
    <property type="protein sequence ID" value="WCO65977.1"/>
    <property type="molecule type" value="Genomic_DNA"/>
</dbReference>
<name>A0AAF0BSX4_9ACTN</name>
<dbReference type="RefSeq" id="WP_272735503.1">
    <property type="nucleotide sequence ID" value="NZ_CP116942.1"/>
</dbReference>
<organism evidence="1 2">
    <name type="scientific">Iamia majanohamensis</name>
    <dbReference type="NCBI Taxonomy" id="467976"/>
    <lineage>
        <taxon>Bacteria</taxon>
        <taxon>Bacillati</taxon>
        <taxon>Actinomycetota</taxon>
        <taxon>Acidimicrobiia</taxon>
        <taxon>Acidimicrobiales</taxon>
        <taxon>Iamiaceae</taxon>
        <taxon>Iamia</taxon>
    </lineage>
</organism>
<dbReference type="Pfam" id="PF14907">
    <property type="entry name" value="NTP_transf_5"/>
    <property type="match status" value="1"/>
</dbReference>
<proteinExistence type="predicted"/>
<dbReference type="InterPro" id="IPR039498">
    <property type="entry name" value="NTP_transf_5"/>
</dbReference>
<gene>
    <name evidence="1" type="ORF">PO878_15865</name>
</gene>
<dbReference type="AlphaFoldDB" id="A0AAF0BSX4"/>
<protein>
    <submittedName>
        <fullName evidence="1">Nucleotidyltransferase family protein</fullName>
    </submittedName>
</protein>
<sequence>MSWPRRRVEGGDLVMCPGGDRMVLVPGTATGRSDERPAPLPEGWVRPSARPERLALLGVDPGGAETTTLDEPAAEALVHEAVRGRVVPALSAALRTGTLAVPHRVRVAVERLDREVQETSLAIEETALHAQEVLVRAGVRPVVLKGLATAHLDHPGPHLRQMGDVDLLVGPADFAAAERSLLAAGFASMRRAGGSELTPAVPVRSPRGVEVDLHRLPTRRPYGGWWLERGEWPDLATCPPHGWAVLPRADRLVHAVAHHVLSTGVHRRLSSVADALALWPRTGTDEGWPDAVRRWRAATLVSTFRRLVAEDLGIGLPELPGCPTGSPRWYEGSVAGGRGVDAVLLYYGRLSAVPPHRAPAEVWHMVFPGPEALCRAGHRSWTARTIHGVRHLYRSRRGTGSVTGPGS</sequence>
<dbReference type="Proteomes" id="UP001216390">
    <property type="component" value="Chromosome"/>
</dbReference>
<evidence type="ECO:0000313" key="1">
    <source>
        <dbReference type="EMBL" id="WCO65977.1"/>
    </source>
</evidence>
<dbReference type="KEGG" id="ima:PO878_15865"/>
<accession>A0AAF0BSX4</accession>
<reference evidence="1" key="1">
    <citation type="submission" date="2023-01" db="EMBL/GenBank/DDBJ databases">
        <title>The diversity of Class Acidimicrobiia in South China Sea sediment environments and the proposal of Iamia marina sp. nov., a novel species of the genus Iamia.</title>
        <authorList>
            <person name="He Y."/>
            <person name="Tian X."/>
        </authorList>
    </citation>
    <scope>NUCLEOTIDE SEQUENCE</scope>
    <source>
        <strain evidence="1">DSM 19957</strain>
    </source>
</reference>
<evidence type="ECO:0000313" key="2">
    <source>
        <dbReference type="Proteomes" id="UP001216390"/>
    </source>
</evidence>
<keyword evidence="2" id="KW-1185">Reference proteome</keyword>